<dbReference type="Gene3D" id="3.40.1020.10">
    <property type="entry name" value="Biosynthetic Threonine Deaminase, Domain 3"/>
    <property type="match status" value="1"/>
</dbReference>
<comment type="similarity">
    <text evidence="4 12">Belongs to the serine/threonine dehydratase family.</text>
</comment>
<keyword evidence="8 12" id="KW-0663">Pyridoxal phosphate</keyword>
<dbReference type="Gene3D" id="3.40.50.1100">
    <property type="match status" value="2"/>
</dbReference>
<reference evidence="15" key="1">
    <citation type="journal article" date="2019" name="Int. J. Syst. Evol. Microbiol.">
        <title>The Global Catalogue of Microorganisms (GCM) 10K type strain sequencing project: providing services to taxonomists for standard genome sequencing and annotation.</title>
        <authorList>
            <consortium name="The Broad Institute Genomics Platform"/>
            <consortium name="The Broad Institute Genome Sequencing Center for Infectious Disease"/>
            <person name="Wu L."/>
            <person name="Ma J."/>
        </authorList>
    </citation>
    <scope>NUCLEOTIDE SEQUENCE [LARGE SCALE GENOMIC DNA]</scope>
    <source>
        <strain evidence="15">JCM 17110</strain>
    </source>
</reference>
<dbReference type="InterPro" id="IPR005787">
    <property type="entry name" value="Thr_deHydtase_biosynth"/>
</dbReference>
<dbReference type="EC" id="4.3.1.19" evidence="12"/>
<dbReference type="Pfam" id="PF00291">
    <property type="entry name" value="PALP"/>
    <property type="match status" value="1"/>
</dbReference>
<dbReference type="InterPro" id="IPR001926">
    <property type="entry name" value="TrpB-like_PALP"/>
</dbReference>
<evidence type="ECO:0000313" key="14">
    <source>
        <dbReference type="EMBL" id="GAA3542404.1"/>
    </source>
</evidence>
<dbReference type="InterPro" id="IPR000634">
    <property type="entry name" value="Ser/Thr_deHydtase_PyrdxlP-BS"/>
</dbReference>
<evidence type="ECO:0000256" key="7">
    <source>
        <dbReference type="ARBA" id="ARBA00022737"/>
    </source>
</evidence>
<protein>
    <recommendedName>
        <fullName evidence="12">L-threonine dehydratase</fullName>
        <ecNumber evidence="12">4.3.1.19</ecNumber>
    </recommendedName>
    <alternativeName>
        <fullName evidence="12">Threonine deaminase</fullName>
    </alternativeName>
</protein>
<gene>
    <name evidence="12 14" type="primary">ilvA</name>
    <name evidence="14" type="ORF">GCM10022394_22920</name>
</gene>
<dbReference type="NCBIfam" id="NF006674">
    <property type="entry name" value="PRK09224.1"/>
    <property type="match status" value="1"/>
</dbReference>
<keyword evidence="5 12" id="KW-0028">Amino-acid biosynthesis</keyword>
<evidence type="ECO:0000256" key="8">
    <source>
        <dbReference type="ARBA" id="ARBA00022898"/>
    </source>
</evidence>
<dbReference type="CDD" id="cd01562">
    <property type="entry name" value="Thr-dehyd"/>
    <property type="match status" value="1"/>
</dbReference>
<feature type="domain" description="ACT-like" evidence="13">
    <location>
        <begin position="341"/>
        <end position="413"/>
    </location>
</feature>
<evidence type="ECO:0000313" key="15">
    <source>
        <dbReference type="Proteomes" id="UP001500795"/>
    </source>
</evidence>
<keyword evidence="6 12" id="KW-0412">Isoleucine biosynthesis</keyword>
<evidence type="ECO:0000256" key="11">
    <source>
        <dbReference type="ARBA" id="ARBA00025527"/>
    </source>
</evidence>
<sequence length="517" mass="56509">MAHSAPKDSAKPRSAAEYLRKILLSPVYEAARVTPLSPLKKLSERLGHPVSLKREDMQPVHSFKLRGAYNKIAQLSREQQQAGVIAASAGNHAQGVALSASKLGIDATIVMPTTTPDIKVESVRRFGGKVVLFGNNFDEAYGRCCELAAAQGLTLIPPFDDEDVIAGQGTVGRELLEQDTHLTHVFVPVGGGGLAAGVAVYIKQLLPQVKVIGVEAEGSACLKAALNAHEPVTLERVSLFADGVAVKRIGSETFRLCQQYLDGVITVSSDEICAALKDIFEDTRAIAEPSGALSLAGLKKYSQAGDYGHARMAAILSGANVNFHALRYVSERCELGEKREGLLAVTIPECKGAFLAFCEVLGNRMVTEFNYRYSAEDKAALLVSVRLSEGDRELAQIMMELEQAGYPVANMTDNDLAKSHVRYMVGGRPPKPLQERLYSFKFPEQPGALMRFLRTLGTHWNISLFHYRNHGAEYGRVLCAFELPDADLASFEQHLAELGYVWHDETRDPAYRFFLAN</sequence>
<keyword evidence="7" id="KW-0677">Repeat</keyword>
<evidence type="ECO:0000256" key="10">
    <source>
        <dbReference type="ARBA" id="ARBA00023304"/>
    </source>
</evidence>
<accession>A0ABP6VXA3</accession>
<comment type="catalytic activity">
    <reaction evidence="1 12">
        <text>L-threonine = 2-oxobutanoate + NH4(+)</text>
        <dbReference type="Rhea" id="RHEA:22108"/>
        <dbReference type="ChEBI" id="CHEBI:16763"/>
        <dbReference type="ChEBI" id="CHEBI:28938"/>
        <dbReference type="ChEBI" id="CHEBI:57926"/>
        <dbReference type="EC" id="4.3.1.19"/>
    </reaction>
</comment>
<dbReference type="CDD" id="cd04906">
    <property type="entry name" value="ACT_ThrD-I_1"/>
    <property type="match status" value="1"/>
</dbReference>
<comment type="cofactor">
    <cofactor evidence="2 12">
        <name>pyridoxal 5'-phosphate</name>
        <dbReference type="ChEBI" id="CHEBI:597326"/>
    </cofactor>
</comment>
<dbReference type="InterPro" id="IPR045865">
    <property type="entry name" value="ACT-like_dom_sf"/>
</dbReference>
<dbReference type="Pfam" id="PF00585">
    <property type="entry name" value="Thr_dehydrat_C"/>
    <property type="match status" value="2"/>
</dbReference>
<dbReference type="PROSITE" id="PS51672">
    <property type="entry name" value="ACT_LIKE"/>
    <property type="match status" value="2"/>
</dbReference>
<evidence type="ECO:0000256" key="1">
    <source>
        <dbReference type="ARBA" id="ARBA00001274"/>
    </source>
</evidence>
<dbReference type="EMBL" id="BAABCX010000003">
    <property type="protein sequence ID" value="GAA3542404.1"/>
    <property type="molecule type" value="Genomic_DNA"/>
</dbReference>
<feature type="domain" description="ACT-like" evidence="13">
    <location>
        <begin position="436"/>
        <end position="507"/>
    </location>
</feature>
<comment type="subunit">
    <text evidence="12">Homotetramer.</text>
</comment>
<proteinExistence type="inferred from homology"/>
<keyword evidence="9 12" id="KW-0456">Lyase</keyword>
<organism evidence="14 15">
    <name type="scientific">Zobellella aerophila</name>
    <dbReference type="NCBI Taxonomy" id="870480"/>
    <lineage>
        <taxon>Bacteria</taxon>
        <taxon>Pseudomonadati</taxon>
        <taxon>Pseudomonadota</taxon>
        <taxon>Gammaproteobacteria</taxon>
        <taxon>Aeromonadales</taxon>
        <taxon>Aeromonadaceae</taxon>
        <taxon>Zobellella</taxon>
    </lineage>
</organism>
<dbReference type="InterPro" id="IPR036052">
    <property type="entry name" value="TrpB-like_PALP_sf"/>
</dbReference>
<keyword evidence="10 12" id="KW-0100">Branched-chain amino acid biosynthesis</keyword>
<evidence type="ECO:0000256" key="5">
    <source>
        <dbReference type="ARBA" id="ARBA00022605"/>
    </source>
</evidence>
<evidence type="ECO:0000259" key="13">
    <source>
        <dbReference type="PROSITE" id="PS51672"/>
    </source>
</evidence>
<evidence type="ECO:0000256" key="3">
    <source>
        <dbReference type="ARBA" id="ARBA00004810"/>
    </source>
</evidence>
<dbReference type="PANTHER" id="PTHR48078:SF11">
    <property type="entry name" value="THREONINE DEHYDRATASE, MITOCHONDRIAL"/>
    <property type="match status" value="1"/>
</dbReference>
<dbReference type="CDD" id="cd04907">
    <property type="entry name" value="ACT_ThrD-I_2"/>
    <property type="match status" value="1"/>
</dbReference>
<dbReference type="PANTHER" id="PTHR48078">
    <property type="entry name" value="THREONINE DEHYDRATASE, MITOCHONDRIAL-RELATED"/>
    <property type="match status" value="1"/>
</dbReference>
<dbReference type="SUPFAM" id="SSF55021">
    <property type="entry name" value="ACT-like"/>
    <property type="match status" value="1"/>
</dbReference>
<comment type="pathway">
    <text evidence="3 12">Amino-acid biosynthesis; L-isoleucine biosynthesis; 2-oxobutanoate from L-threonine: step 1/1.</text>
</comment>
<dbReference type="PROSITE" id="PS00165">
    <property type="entry name" value="DEHYDRATASE_SER_THR"/>
    <property type="match status" value="1"/>
</dbReference>
<evidence type="ECO:0000256" key="9">
    <source>
        <dbReference type="ARBA" id="ARBA00023239"/>
    </source>
</evidence>
<comment type="function">
    <text evidence="11 12">Catalyzes the anaerobic formation of alpha-ketobutyrate and ammonia from threonine in a two-step reaction. The first step involved a dehydration of threonine and a production of enamine intermediates (aminocrotonate), which tautomerizes to its imine form (iminobutyrate). Both intermediates are unstable and short-lived. The second step is the nonenzymatic hydrolysis of the enamine/imine intermediates to form 2-ketobutyrate and free ammonia. In the low water environment of the cell, the second step is accelerated by RidA.</text>
</comment>
<dbReference type="InterPro" id="IPR001721">
    <property type="entry name" value="TD_ACT-like"/>
</dbReference>
<evidence type="ECO:0000256" key="4">
    <source>
        <dbReference type="ARBA" id="ARBA00010869"/>
    </source>
</evidence>
<dbReference type="NCBIfam" id="TIGR01124">
    <property type="entry name" value="ilvA_2Cterm"/>
    <property type="match status" value="1"/>
</dbReference>
<dbReference type="RefSeq" id="WP_344958094.1">
    <property type="nucleotide sequence ID" value="NZ_BAABCX010000003.1"/>
</dbReference>
<dbReference type="InterPro" id="IPR038110">
    <property type="entry name" value="TD_ACT-like_sf"/>
</dbReference>
<dbReference type="SUPFAM" id="SSF53686">
    <property type="entry name" value="Tryptophan synthase beta subunit-like PLP-dependent enzymes"/>
    <property type="match status" value="1"/>
</dbReference>
<evidence type="ECO:0000256" key="12">
    <source>
        <dbReference type="RuleBase" id="RU362012"/>
    </source>
</evidence>
<evidence type="ECO:0000256" key="6">
    <source>
        <dbReference type="ARBA" id="ARBA00022624"/>
    </source>
</evidence>
<dbReference type="Proteomes" id="UP001500795">
    <property type="component" value="Unassembled WGS sequence"/>
</dbReference>
<name>A0ABP6VXA3_9GAMM</name>
<comment type="caution">
    <text evidence="14">The sequence shown here is derived from an EMBL/GenBank/DDBJ whole genome shotgun (WGS) entry which is preliminary data.</text>
</comment>
<keyword evidence="15" id="KW-1185">Reference proteome</keyword>
<evidence type="ECO:0000256" key="2">
    <source>
        <dbReference type="ARBA" id="ARBA00001933"/>
    </source>
</evidence>
<dbReference type="InterPro" id="IPR050147">
    <property type="entry name" value="Ser/Thr_Dehydratase"/>
</dbReference>